<keyword evidence="11" id="KW-0676">Redox-active center</keyword>
<feature type="transmembrane region" description="Helical" evidence="12">
    <location>
        <begin position="137"/>
        <end position="154"/>
    </location>
</feature>
<dbReference type="GO" id="GO:0042373">
    <property type="term" value="P:vitamin K metabolic process"/>
    <property type="evidence" value="ECO:0007669"/>
    <property type="project" value="InterPro"/>
</dbReference>
<evidence type="ECO:0000256" key="1">
    <source>
        <dbReference type="ARBA" id="ARBA00004477"/>
    </source>
</evidence>
<dbReference type="InterPro" id="IPR042406">
    <property type="entry name" value="VKORC1/VKORC1L1"/>
</dbReference>
<gene>
    <name evidence="14" type="primary">Vkorc1l1</name>
    <name evidence="14" type="ORF">AOXY_G30708</name>
</gene>
<evidence type="ECO:0000256" key="12">
    <source>
        <dbReference type="SAM" id="Phobius"/>
    </source>
</evidence>
<reference evidence="14" key="1">
    <citation type="submission" date="2022-02" db="EMBL/GenBank/DDBJ databases">
        <title>Atlantic sturgeon de novo genome assembly.</title>
        <authorList>
            <person name="Stock M."/>
            <person name="Klopp C."/>
            <person name="Guiguen Y."/>
            <person name="Cabau C."/>
            <person name="Parinello H."/>
            <person name="Santidrian Yebra-Pimentel E."/>
            <person name="Kuhl H."/>
            <person name="Dirks R.P."/>
            <person name="Guessner J."/>
            <person name="Wuertz S."/>
            <person name="Du K."/>
            <person name="Schartl M."/>
        </authorList>
    </citation>
    <scope>NUCLEOTIDE SEQUENCE</scope>
    <source>
        <strain evidence="14">STURGEONOMICS-FGT-2020</strain>
        <tissue evidence="14">Whole blood</tissue>
    </source>
</reference>
<name>A0AAD8CMQ2_ACIOX</name>
<evidence type="ECO:0000256" key="6">
    <source>
        <dbReference type="ARBA" id="ARBA00022824"/>
    </source>
</evidence>
<evidence type="ECO:0000256" key="9">
    <source>
        <dbReference type="ARBA" id="ARBA00023136"/>
    </source>
</evidence>
<dbReference type="PANTHER" id="PTHR14519">
    <property type="entry name" value="VITAMIN K EPOXIDE REDUCTASE COMPLEX, SUBUNIT 1"/>
    <property type="match status" value="1"/>
</dbReference>
<evidence type="ECO:0000256" key="8">
    <source>
        <dbReference type="ARBA" id="ARBA00023002"/>
    </source>
</evidence>
<evidence type="ECO:0000256" key="2">
    <source>
        <dbReference type="ARBA" id="ARBA00006214"/>
    </source>
</evidence>
<dbReference type="Gene3D" id="1.20.1440.130">
    <property type="entry name" value="VKOR domain"/>
    <property type="match status" value="1"/>
</dbReference>
<protein>
    <recommendedName>
        <fullName evidence="3">vitamin-K-epoxide reductase (warfarin-sensitive)</fullName>
        <ecNumber evidence="3">1.17.4.4</ecNumber>
    </recommendedName>
</protein>
<accession>A0AAD8CMQ2</accession>
<dbReference type="InterPro" id="IPR012932">
    <property type="entry name" value="VKOR"/>
</dbReference>
<evidence type="ECO:0000313" key="15">
    <source>
        <dbReference type="Proteomes" id="UP001230051"/>
    </source>
</evidence>
<keyword evidence="6" id="KW-0256">Endoplasmic reticulum</keyword>
<keyword evidence="15" id="KW-1185">Reference proteome</keyword>
<evidence type="ECO:0000256" key="7">
    <source>
        <dbReference type="ARBA" id="ARBA00022989"/>
    </source>
</evidence>
<sequence>MTQGAKKIPTWEKYSRVFLCISGLALSVYAYHVETTKEHDASYKAMCDFSASVSCSKVFTSRWGRGFGLVEPLFGRESIANQPNSVFGVAFYLLQLALGMMVSGWSVRFLIASSLLSLAGSLFLACILMFVLRDFCVVCVSTYLINLGLMIVNMKRRQALTREPAKQKRS</sequence>
<keyword evidence="9 12" id="KW-0472">Membrane</keyword>
<dbReference type="GO" id="GO:0047057">
    <property type="term" value="F:vitamin-K-epoxide reductase (warfarin-sensitive) activity"/>
    <property type="evidence" value="ECO:0007669"/>
    <property type="project" value="UniProtKB-EC"/>
</dbReference>
<evidence type="ECO:0000259" key="13">
    <source>
        <dbReference type="SMART" id="SM00756"/>
    </source>
</evidence>
<evidence type="ECO:0000313" key="14">
    <source>
        <dbReference type="EMBL" id="KAK1152962.1"/>
    </source>
</evidence>
<proteinExistence type="inferred from homology"/>
<keyword evidence="5" id="KW-0874">Quinone</keyword>
<dbReference type="CDD" id="cd12917">
    <property type="entry name" value="VKOR_euk"/>
    <property type="match status" value="1"/>
</dbReference>
<evidence type="ECO:0000256" key="3">
    <source>
        <dbReference type="ARBA" id="ARBA00012278"/>
    </source>
</evidence>
<dbReference type="GO" id="GO:0005789">
    <property type="term" value="C:endoplasmic reticulum membrane"/>
    <property type="evidence" value="ECO:0007669"/>
    <property type="project" value="UniProtKB-SubCell"/>
</dbReference>
<dbReference type="InterPro" id="IPR038354">
    <property type="entry name" value="VKOR_sf"/>
</dbReference>
<keyword evidence="8" id="KW-0560">Oxidoreductase</keyword>
<evidence type="ECO:0000256" key="4">
    <source>
        <dbReference type="ARBA" id="ARBA00022692"/>
    </source>
</evidence>
<evidence type="ECO:0000256" key="5">
    <source>
        <dbReference type="ARBA" id="ARBA00022719"/>
    </source>
</evidence>
<dbReference type="PANTHER" id="PTHR14519:SF8">
    <property type="entry name" value="VITAMIN K EPOXIDE REDUCTASE COMPLEX SUBUNIT 1"/>
    <property type="match status" value="1"/>
</dbReference>
<feature type="transmembrane region" description="Helical" evidence="12">
    <location>
        <begin position="109"/>
        <end position="131"/>
    </location>
</feature>
<dbReference type="SMART" id="SM00756">
    <property type="entry name" value="VKc"/>
    <property type="match status" value="1"/>
</dbReference>
<dbReference type="EMBL" id="JAGXEW010000044">
    <property type="protein sequence ID" value="KAK1152962.1"/>
    <property type="molecule type" value="Genomic_DNA"/>
</dbReference>
<evidence type="ECO:0000256" key="11">
    <source>
        <dbReference type="ARBA" id="ARBA00023284"/>
    </source>
</evidence>
<keyword evidence="4 12" id="KW-0812">Transmembrane</keyword>
<comment type="similarity">
    <text evidence="2">Belongs to the VKOR family.</text>
</comment>
<organism evidence="14 15">
    <name type="scientific">Acipenser oxyrinchus oxyrinchus</name>
    <dbReference type="NCBI Taxonomy" id="40147"/>
    <lineage>
        <taxon>Eukaryota</taxon>
        <taxon>Metazoa</taxon>
        <taxon>Chordata</taxon>
        <taxon>Craniata</taxon>
        <taxon>Vertebrata</taxon>
        <taxon>Euteleostomi</taxon>
        <taxon>Actinopterygii</taxon>
        <taxon>Chondrostei</taxon>
        <taxon>Acipenseriformes</taxon>
        <taxon>Acipenseridae</taxon>
        <taxon>Acipenser</taxon>
    </lineage>
</organism>
<comment type="caution">
    <text evidence="14">The sequence shown here is derived from an EMBL/GenBank/DDBJ whole genome shotgun (WGS) entry which is preliminary data.</text>
</comment>
<dbReference type="Proteomes" id="UP001230051">
    <property type="component" value="Unassembled WGS sequence"/>
</dbReference>
<comment type="subcellular location">
    <subcellularLocation>
        <location evidence="1">Endoplasmic reticulum membrane</location>
        <topology evidence="1">Multi-pass membrane protein</topology>
    </subcellularLocation>
</comment>
<feature type="transmembrane region" description="Helical" evidence="12">
    <location>
        <begin position="85"/>
        <end position="102"/>
    </location>
</feature>
<dbReference type="Pfam" id="PF07884">
    <property type="entry name" value="VKOR"/>
    <property type="match status" value="1"/>
</dbReference>
<dbReference type="EC" id="1.17.4.4" evidence="3"/>
<feature type="domain" description="Vitamin K epoxide reductase" evidence="13">
    <location>
        <begin position="9"/>
        <end position="157"/>
    </location>
</feature>
<dbReference type="GO" id="GO:0048038">
    <property type="term" value="F:quinone binding"/>
    <property type="evidence" value="ECO:0007669"/>
    <property type="project" value="UniProtKB-KW"/>
</dbReference>
<dbReference type="FunFam" id="1.20.1440.130:FF:000001">
    <property type="entry name" value="Vitamin K epoxide reductase complex subunit 1-like 1"/>
    <property type="match status" value="1"/>
</dbReference>
<evidence type="ECO:0000256" key="10">
    <source>
        <dbReference type="ARBA" id="ARBA00023157"/>
    </source>
</evidence>
<keyword evidence="7 12" id="KW-1133">Transmembrane helix</keyword>
<keyword evidence="10" id="KW-1015">Disulfide bond</keyword>
<dbReference type="GO" id="GO:0007596">
    <property type="term" value="P:blood coagulation"/>
    <property type="evidence" value="ECO:0007669"/>
    <property type="project" value="TreeGrafter"/>
</dbReference>
<dbReference type="AlphaFoldDB" id="A0AAD8CMQ2"/>